<gene>
    <name evidence="1" type="ORF">C5O25_04015</name>
</gene>
<reference evidence="2" key="1">
    <citation type="submission" date="2018-02" db="EMBL/GenBank/DDBJ databases">
        <authorList>
            <person name="Clavel T."/>
            <person name="Strowig T."/>
        </authorList>
    </citation>
    <scope>NUCLEOTIDE SEQUENCE [LARGE SCALE GENOMIC DNA]</scope>
    <source>
        <strain evidence="2">DSM 100764</strain>
    </source>
</reference>
<comment type="caution">
    <text evidence="1">The sequence shown here is derived from an EMBL/GenBank/DDBJ whole genome shotgun (WGS) entry which is preliminary data.</text>
</comment>
<keyword evidence="2" id="KW-1185">Reference proteome</keyword>
<dbReference type="AlphaFoldDB" id="A0A2V1IUC3"/>
<organism evidence="1 2">
    <name type="scientific">Paramuribaculum intestinale</name>
    <dbReference type="NCBI Taxonomy" id="2094151"/>
    <lineage>
        <taxon>Bacteria</taxon>
        <taxon>Pseudomonadati</taxon>
        <taxon>Bacteroidota</taxon>
        <taxon>Bacteroidia</taxon>
        <taxon>Bacteroidales</taxon>
        <taxon>Muribaculaceae</taxon>
        <taxon>Paramuribaculum</taxon>
    </lineage>
</organism>
<proteinExistence type="predicted"/>
<dbReference type="EMBL" id="PUBV01000006">
    <property type="protein sequence ID" value="PWB08344.1"/>
    <property type="molecule type" value="Genomic_DNA"/>
</dbReference>
<evidence type="ECO:0000313" key="1">
    <source>
        <dbReference type="EMBL" id="PWB08344.1"/>
    </source>
</evidence>
<dbReference type="RefSeq" id="WP_107035449.1">
    <property type="nucleotide sequence ID" value="NZ_PUBV01000006.1"/>
</dbReference>
<protein>
    <submittedName>
        <fullName evidence="1">Uncharacterized protein</fullName>
    </submittedName>
</protein>
<sequence length="93" mass="10267">MKVTKITLEDKGQDVLMLFVDSNGVVIDAKPFQASVWAGAVVPIGVAGMVKVGAECPIHNPPHIVFGHLKYRVEAIETVEYDMSKNRHKTYTE</sequence>
<evidence type="ECO:0000313" key="2">
    <source>
        <dbReference type="Proteomes" id="UP000244925"/>
    </source>
</evidence>
<name>A0A2V1IUC3_9BACT</name>
<accession>A0A2V1IUC3</accession>
<dbReference type="Proteomes" id="UP000244925">
    <property type="component" value="Unassembled WGS sequence"/>
</dbReference>